<dbReference type="GO" id="GO:0006508">
    <property type="term" value="P:proteolysis"/>
    <property type="evidence" value="ECO:0007669"/>
    <property type="project" value="UniProtKB-KW"/>
</dbReference>
<comment type="cofactor">
    <cofactor evidence="1">
        <name>Zn(2+)</name>
        <dbReference type="ChEBI" id="CHEBI:29105"/>
    </cofactor>
</comment>
<sequence length="427" mass="47535">MTRIILLVLLISVSVFGNVVTKQNWKQGQKFTNYLQSNGISLDLLKSLDELEKQVVGEIKGGQVFYEVKDDSGKVIKVYIPISSTLQIKISKNQTNEFKFSIIPINFKEDVYFGNVTIKNSIWSDIASHTHNNSLTQKLQKALKSFSSKIGKGDKVAFLYSQKSLAGLLSGSPQILIVKITKPNKEFFVYIDEEGNGHNEAFESVSYVIYEPIIGKQTIKKTNENNNYKSKLNFVYPMRNTRITSPFSNGRYHPVLHIYRPHFGTDFGAKRGTPVMSVEDGVVIFVGSEGGYGKTVKVKHSGGYMSLYAHLDGFRANVGDNVSKGEVIAYSGNTGTSSGPHLHLGIYLNNSPIDPMSVIGGESSSVGYILDKVSDAVSTKTYETKKIPIPNAIKHREMINYRLNTGVQTYDWIDDASKRKLSENDLE</sequence>
<dbReference type="GO" id="GO:0046872">
    <property type="term" value="F:metal ion binding"/>
    <property type="evidence" value="ECO:0007669"/>
    <property type="project" value="UniProtKB-KW"/>
</dbReference>
<dbReference type="InterPro" id="IPR011055">
    <property type="entry name" value="Dup_hybrid_motif"/>
</dbReference>
<keyword evidence="5" id="KW-0862">Zinc</keyword>
<feature type="domain" description="M23ase beta-sheet core" evidence="7">
    <location>
        <begin position="261"/>
        <end position="355"/>
    </location>
</feature>
<feature type="domain" description="Csd3 N-terminal" evidence="8">
    <location>
        <begin position="22"/>
        <end position="105"/>
    </location>
</feature>
<dbReference type="PANTHER" id="PTHR21666">
    <property type="entry name" value="PEPTIDASE-RELATED"/>
    <property type="match status" value="1"/>
</dbReference>
<gene>
    <name evidence="9" type="ORF">BN3087_740004</name>
</gene>
<dbReference type="AlphaFoldDB" id="A0A0S4XPV4"/>
<evidence type="ECO:0000313" key="9">
    <source>
        <dbReference type="EMBL" id="CUV66320.1"/>
    </source>
</evidence>
<evidence type="ECO:0000256" key="4">
    <source>
        <dbReference type="ARBA" id="ARBA00022801"/>
    </source>
</evidence>
<keyword evidence="4" id="KW-0378">Hydrolase</keyword>
<evidence type="ECO:0000259" key="8">
    <source>
        <dbReference type="Pfam" id="PF18059"/>
    </source>
</evidence>
<evidence type="ECO:0000256" key="2">
    <source>
        <dbReference type="ARBA" id="ARBA00022670"/>
    </source>
</evidence>
<dbReference type="GO" id="GO:0004222">
    <property type="term" value="F:metalloendopeptidase activity"/>
    <property type="evidence" value="ECO:0007669"/>
    <property type="project" value="TreeGrafter"/>
</dbReference>
<dbReference type="Gene3D" id="3.10.450.350">
    <property type="match status" value="1"/>
</dbReference>
<reference evidence="9" key="1">
    <citation type="submission" date="2015-11" db="EMBL/GenBank/DDBJ databases">
        <authorList>
            <person name="Zhang Y."/>
            <person name="Guo Z."/>
        </authorList>
    </citation>
    <scope>NUCLEOTIDE SEQUENCE</scope>
    <source>
        <strain evidence="9">BN30871</strain>
    </source>
</reference>
<evidence type="ECO:0000256" key="3">
    <source>
        <dbReference type="ARBA" id="ARBA00022723"/>
    </source>
</evidence>
<name>A0A0S4XPV4_9BACT</name>
<evidence type="ECO:0000256" key="6">
    <source>
        <dbReference type="ARBA" id="ARBA00023049"/>
    </source>
</evidence>
<keyword evidence="2" id="KW-0645">Protease</keyword>
<dbReference type="SUPFAM" id="SSF51261">
    <property type="entry name" value="Duplicated hybrid motif"/>
    <property type="match status" value="1"/>
</dbReference>
<evidence type="ECO:0000259" key="7">
    <source>
        <dbReference type="Pfam" id="PF01551"/>
    </source>
</evidence>
<protein>
    <submittedName>
        <fullName evidence="9">Peptidase, M23/M37 family</fullName>
    </submittedName>
</protein>
<dbReference type="Pfam" id="PF01551">
    <property type="entry name" value="Peptidase_M23"/>
    <property type="match status" value="1"/>
</dbReference>
<keyword evidence="3" id="KW-0479">Metal-binding</keyword>
<keyword evidence="6" id="KW-0482">Metalloprotease</keyword>
<dbReference type="InterPro" id="IPR050570">
    <property type="entry name" value="Cell_wall_metabolism_enzyme"/>
</dbReference>
<organism evidence="9">
    <name type="scientific">Sulfurovum sp. enrichment culture clone C5</name>
    <dbReference type="NCBI Taxonomy" id="497650"/>
    <lineage>
        <taxon>Bacteria</taxon>
        <taxon>Pseudomonadati</taxon>
        <taxon>Campylobacterota</taxon>
        <taxon>Epsilonproteobacteria</taxon>
        <taxon>Campylobacterales</taxon>
        <taxon>Sulfurovaceae</taxon>
        <taxon>Sulfurovum</taxon>
        <taxon>environmental samples</taxon>
    </lineage>
</organism>
<dbReference type="Pfam" id="PF18059">
    <property type="entry name" value="Csd3_N"/>
    <property type="match status" value="1"/>
</dbReference>
<dbReference type="Gene3D" id="2.70.70.10">
    <property type="entry name" value="Glucose Permease (Domain IIA)"/>
    <property type="match status" value="1"/>
</dbReference>
<dbReference type="PANTHER" id="PTHR21666:SF288">
    <property type="entry name" value="CELL DIVISION PROTEIN YTFB"/>
    <property type="match status" value="1"/>
</dbReference>
<dbReference type="CDD" id="cd12797">
    <property type="entry name" value="M23_peptidase"/>
    <property type="match status" value="1"/>
</dbReference>
<accession>A0A0S4XPV4</accession>
<evidence type="ECO:0000256" key="5">
    <source>
        <dbReference type="ARBA" id="ARBA00022833"/>
    </source>
</evidence>
<dbReference type="InterPro" id="IPR040653">
    <property type="entry name" value="Csd3_N"/>
</dbReference>
<proteinExistence type="predicted"/>
<dbReference type="InterPro" id="IPR016047">
    <property type="entry name" value="M23ase_b-sheet_dom"/>
</dbReference>
<dbReference type="EMBL" id="FAXN01000078">
    <property type="protein sequence ID" value="CUV66320.1"/>
    <property type="molecule type" value="Genomic_DNA"/>
</dbReference>
<evidence type="ECO:0000256" key="1">
    <source>
        <dbReference type="ARBA" id="ARBA00001947"/>
    </source>
</evidence>